<dbReference type="Gene3D" id="3.40.630.30">
    <property type="match status" value="1"/>
</dbReference>
<dbReference type="GO" id="GO:0016747">
    <property type="term" value="F:acyltransferase activity, transferring groups other than amino-acyl groups"/>
    <property type="evidence" value="ECO:0007669"/>
    <property type="project" value="InterPro"/>
</dbReference>
<evidence type="ECO:0000259" key="3">
    <source>
        <dbReference type="PROSITE" id="PS51186"/>
    </source>
</evidence>
<dbReference type="EMBL" id="CP000927">
    <property type="protein sequence ID" value="ABZ73005.1"/>
    <property type="molecule type" value="Genomic_DNA"/>
</dbReference>
<dbReference type="Pfam" id="PF13508">
    <property type="entry name" value="Acetyltransf_7"/>
    <property type="match status" value="1"/>
</dbReference>
<dbReference type="CDD" id="cd04301">
    <property type="entry name" value="NAT_SF"/>
    <property type="match status" value="1"/>
</dbReference>
<dbReference type="HOGENOM" id="CLU_013985_21_1_5"/>
<dbReference type="InterPro" id="IPR016181">
    <property type="entry name" value="Acyl_CoA_acyltransferase"/>
</dbReference>
<sequence length="153" mass="17625">MIALRLLTFDESDAAARLHRRAGALIPDYDTSLHSEGEFLAFYRDKVMVQGPIWGAFDDGVLRGHLALLPGWIDHLYVEPAFHGRGVGGALVRLAQREQDELRLHTFQSNIRARALYERYGFRIEELTNGQRNEEKMPDVTYHWRRSETEETG</sequence>
<dbReference type="KEGG" id="cak:Caul_3879"/>
<organism evidence="4">
    <name type="scientific">Caulobacter sp. (strain K31)</name>
    <dbReference type="NCBI Taxonomy" id="366602"/>
    <lineage>
        <taxon>Bacteria</taxon>
        <taxon>Pseudomonadati</taxon>
        <taxon>Pseudomonadota</taxon>
        <taxon>Alphaproteobacteria</taxon>
        <taxon>Caulobacterales</taxon>
        <taxon>Caulobacteraceae</taxon>
        <taxon>Caulobacter</taxon>
    </lineage>
</organism>
<dbReference type="OrthoDB" id="9797417at2"/>
<dbReference type="SUPFAM" id="SSF55729">
    <property type="entry name" value="Acyl-CoA N-acyltransferases (Nat)"/>
    <property type="match status" value="1"/>
</dbReference>
<dbReference type="AlphaFoldDB" id="B0SVB5"/>
<evidence type="ECO:0000256" key="1">
    <source>
        <dbReference type="ARBA" id="ARBA00022679"/>
    </source>
</evidence>
<dbReference type="eggNOG" id="COG0456">
    <property type="taxonomic scope" value="Bacteria"/>
</dbReference>
<protein>
    <submittedName>
        <fullName evidence="4">GCN5-related N-acetyltransferase</fullName>
    </submittedName>
</protein>
<keyword evidence="1 4" id="KW-0808">Transferase</keyword>
<dbReference type="PANTHER" id="PTHR43420">
    <property type="entry name" value="ACETYLTRANSFERASE"/>
    <property type="match status" value="1"/>
</dbReference>
<gene>
    <name evidence="4" type="ordered locus">Caul_3879</name>
</gene>
<reference evidence="4" key="1">
    <citation type="submission" date="2008-01" db="EMBL/GenBank/DDBJ databases">
        <title>Complete sequence of chromosome of Caulobacter sp. K31.</title>
        <authorList>
            <consortium name="US DOE Joint Genome Institute"/>
            <person name="Copeland A."/>
            <person name="Lucas S."/>
            <person name="Lapidus A."/>
            <person name="Barry K."/>
            <person name="Glavina del Rio T."/>
            <person name="Dalin E."/>
            <person name="Tice H."/>
            <person name="Pitluck S."/>
            <person name="Bruce D."/>
            <person name="Goodwin L."/>
            <person name="Thompson L.S."/>
            <person name="Brettin T."/>
            <person name="Detter J.C."/>
            <person name="Han C."/>
            <person name="Schmutz J."/>
            <person name="Larimer F."/>
            <person name="Land M."/>
            <person name="Hauser L."/>
            <person name="Kyrpides N."/>
            <person name="Kim E."/>
            <person name="Stephens C."/>
            <person name="Richardson P."/>
        </authorList>
    </citation>
    <scope>NUCLEOTIDE SEQUENCE [LARGE SCALE GENOMIC DNA]</scope>
    <source>
        <strain evidence="4">K31</strain>
    </source>
</reference>
<dbReference type="PROSITE" id="PS51186">
    <property type="entry name" value="GNAT"/>
    <property type="match status" value="1"/>
</dbReference>
<dbReference type="InterPro" id="IPR000182">
    <property type="entry name" value="GNAT_dom"/>
</dbReference>
<dbReference type="STRING" id="366602.Caul_3879"/>
<evidence type="ECO:0000313" key="4">
    <source>
        <dbReference type="EMBL" id="ABZ73005.1"/>
    </source>
</evidence>
<name>B0SVB5_CAUSK</name>
<accession>B0SVB5</accession>
<evidence type="ECO:0000256" key="2">
    <source>
        <dbReference type="ARBA" id="ARBA00023315"/>
    </source>
</evidence>
<proteinExistence type="predicted"/>
<keyword evidence="2" id="KW-0012">Acyltransferase</keyword>
<feature type="domain" description="N-acetyltransferase" evidence="3">
    <location>
        <begin position="2"/>
        <end position="149"/>
    </location>
</feature>
<dbReference type="InterPro" id="IPR050680">
    <property type="entry name" value="YpeA/RimI_acetyltransf"/>
</dbReference>